<sequence length="1333" mass="150275">MLLIPTRMAFEQFSSGPTLPLTKNDWDLLFQPMFDEYFNLSPSFVSPVVAAAAARPADSTGSPSTTSIDQDTPSTSTLLTTHKTLSLVIAEDIEGQLQPTTFDNDPCQKGFVDQDNLTHVYRLKKALYGLKQAPRAWYDMLSSFLLSQEFSKGVVDPTLFAPKEGKDILLVLSYVDAIIFAFTDLALCDVFTDIRSTKFKMTMMGKMSFFLRLQISQSPRGIFINQSKYALEIINKYGELLSIHITFTYNSQQEIDQQNPTLAKIPILNTGKFKQWQFRIQQYLQHEHYALWEVIEFGDSYEVPASTTSTTTTDTTSGGTGKKSGRTVTLTTEDMQKRKNDVNARTTLLLSLPDEHQLRFKWLMHTIVWRNRSDLDTMSLDDLYNHLKVYESKVLKKSKPNSQNMAFISSAKHNRGNVDVNTTSVSSASTNIPTASANIGIDEDDMEEMDIKWNMALLTLPEAKTEEEETTTDKEDHALVADEEAPTEFALMANTSAKSKDLSWTGLLKFADDTVTDYSRPSPTMESTLGSSQNNIDDKGYWDSGCSRHMTGNISYFSDYEPFDRGYVSFGQGGCKITGKGTIKTDKLKFENVYFMKDLEDFKLLDDANILLRTPRQHNMYSIDLNNIVLHKDLTCLVAKASADECILWHRRLGHLNFKTMNKLVRHNLVRGLPTKCFENDHTCTAYLKGKQHKASSTDDFSRCDNGGEFRNKEMNDFCSQKGIKREFSNARTPQWNGVAERRNKKLIEAARTMLADAKLPGTLRKKGMKVTLLDTQCLAKYLGTISTNISGTKDATSQEVKKDVSSLKYIGLPNWAQDALLESSSSKPRDHCSTEVPKSSGNTNPTASTSNPLADQIETLTVESPILTVSSPVLTACFTDSQEPSSDARLISKRVANQVETPSLDNILTLTNRFEDILGVMLGIVIPATRAFCFDILPKSLSCSLTYKSILPSWKQARKIYYWDLTSGIRTYGELLKRRIYKSDLKPFLTNFKEKPNLISLSKMSDHEDETINEENAPPKVVPQITTVTNISTKFPYLKKGVYDIWAMKMQNFISSSDLLEEHQQVQREEKARTILLSALPDDNMGDFYHMIDAKYIWNAIKARFGRNAESKKMQKSLLKQKFEEFKIKPDPEDVNMKFLRGLPLSWSGIALILKTKGGLENISFDDLYNKLKFLEIDTKGYLSSSSTLSNAAFVSTVGSSQGNLSYQESGNGGYTTTHSVSLGSLSSKGSSKSKCSVVDDVIYSFVANHEIDQHLVYEDLDQMNKEDFEEFEKKHGRKIKFNGRENARFDKKLVICFNCKQMGHFSRECRAQGGQNSNNYKKYKSKEAGKD</sequence>
<dbReference type="GO" id="GO:0008270">
    <property type="term" value="F:zinc ion binding"/>
    <property type="evidence" value="ECO:0007669"/>
    <property type="project" value="UniProtKB-KW"/>
</dbReference>
<dbReference type="Pfam" id="PF14223">
    <property type="entry name" value="Retrotran_gag_2"/>
    <property type="match status" value="1"/>
</dbReference>
<dbReference type="Pfam" id="PF13976">
    <property type="entry name" value="gag_pre-integrs"/>
    <property type="match status" value="1"/>
</dbReference>
<organism evidence="8">
    <name type="scientific">Tanacetum cinerariifolium</name>
    <name type="common">Dalmatian daisy</name>
    <name type="synonym">Chrysanthemum cinerariifolium</name>
    <dbReference type="NCBI Taxonomy" id="118510"/>
    <lineage>
        <taxon>Eukaryota</taxon>
        <taxon>Viridiplantae</taxon>
        <taxon>Streptophyta</taxon>
        <taxon>Embryophyta</taxon>
        <taxon>Tracheophyta</taxon>
        <taxon>Spermatophyta</taxon>
        <taxon>Magnoliopsida</taxon>
        <taxon>eudicotyledons</taxon>
        <taxon>Gunneridae</taxon>
        <taxon>Pentapetalae</taxon>
        <taxon>asterids</taxon>
        <taxon>campanulids</taxon>
        <taxon>Asterales</taxon>
        <taxon>Asteraceae</taxon>
        <taxon>Asteroideae</taxon>
        <taxon>Anthemideae</taxon>
        <taxon>Anthemidinae</taxon>
        <taxon>Tanacetum</taxon>
    </lineage>
</organism>
<dbReference type="Gene3D" id="3.30.420.10">
    <property type="entry name" value="Ribonuclease H-like superfamily/Ribonuclease H"/>
    <property type="match status" value="1"/>
</dbReference>
<feature type="region of interest" description="Disordered" evidence="5">
    <location>
        <begin position="56"/>
        <end position="75"/>
    </location>
</feature>
<proteinExistence type="predicted"/>
<dbReference type="PROSITE" id="PS50158">
    <property type="entry name" value="ZF_CCHC"/>
    <property type="match status" value="1"/>
</dbReference>
<gene>
    <name evidence="8" type="ORF">Tci_046456</name>
</gene>
<evidence type="ECO:0000313" key="8">
    <source>
        <dbReference type="EMBL" id="GEU74478.1"/>
    </source>
</evidence>
<reference evidence="8" key="1">
    <citation type="journal article" date="2019" name="Sci. Rep.">
        <title>Draft genome of Tanacetum cinerariifolium, the natural source of mosquito coil.</title>
        <authorList>
            <person name="Yamashiro T."/>
            <person name="Shiraishi A."/>
            <person name="Satake H."/>
            <person name="Nakayama K."/>
        </authorList>
    </citation>
    <scope>NUCLEOTIDE SEQUENCE</scope>
</reference>
<dbReference type="InterPro" id="IPR001584">
    <property type="entry name" value="Integrase_cat-core"/>
</dbReference>
<dbReference type="InterPro" id="IPR025724">
    <property type="entry name" value="GAG-pre-integrase_dom"/>
</dbReference>
<dbReference type="SUPFAM" id="SSF57756">
    <property type="entry name" value="Retrovirus zinc finger-like domains"/>
    <property type="match status" value="1"/>
</dbReference>
<evidence type="ECO:0000259" key="7">
    <source>
        <dbReference type="PROSITE" id="PS50994"/>
    </source>
</evidence>
<dbReference type="InterPro" id="IPR013103">
    <property type="entry name" value="RVT_2"/>
</dbReference>
<feature type="region of interest" description="Disordered" evidence="5">
    <location>
        <begin position="1312"/>
        <end position="1333"/>
    </location>
</feature>
<feature type="domain" description="Integrase catalytic" evidence="7">
    <location>
        <begin position="705"/>
        <end position="795"/>
    </location>
</feature>
<dbReference type="InterPro" id="IPR039537">
    <property type="entry name" value="Retrotran_Ty1/copia-like"/>
</dbReference>
<evidence type="ECO:0000256" key="4">
    <source>
        <dbReference type="PROSITE-ProRule" id="PRU00047"/>
    </source>
</evidence>
<accession>A0A6L2MKG2</accession>
<dbReference type="PROSITE" id="PS50994">
    <property type="entry name" value="INTEGRASE"/>
    <property type="match status" value="1"/>
</dbReference>
<keyword evidence="4" id="KW-0862">Zinc</keyword>
<dbReference type="GO" id="GO:0008233">
    <property type="term" value="F:peptidase activity"/>
    <property type="evidence" value="ECO:0007669"/>
    <property type="project" value="UniProtKB-KW"/>
</dbReference>
<dbReference type="GO" id="GO:0003676">
    <property type="term" value="F:nucleic acid binding"/>
    <property type="evidence" value="ECO:0007669"/>
    <property type="project" value="InterPro"/>
</dbReference>
<dbReference type="GO" id="GO:0015074">
    <property type="term" value="P:DNA integration"/>
    <property type="evidence" value="ECO:0007669"/>
    <property type="project" value="InterPro"/>
</dbReference>
<dbReference type="InterPro" id="IPR001878">
    <property type="entry name" value="Znf_CCHC"/>
</dbReference>
<feature type="region of interest" description="Disordered" evidence="5">
    <location>
        <begin position="823"/>
        <end position="852"/>
    </location>
</feature>
<dbReference type="EMBL" id="BKCJ010006892">
    <property type="protein sequence ID" value="GEU74478.1"/>
    <property type="molecule type" value="Genomic_DNA"/>
</dbReference>
<dbReference type="SMART" id="SM00343">
    <property type="entry name" value="ZnF_C2HC"/>
    <property type="match status" value="1"/>
</dbReference>
<dbReference type="Pfam" id="PF07727">
    <property type="entry name" value="RVT_2"/>
    <property type="match status" value="1"/>
</dbReference>
<feature type="compositionally biased region" description="Polar residues" evidence="5">
    <location>
        <begin position="837"/>
        <end position="852"/>
    </location>
</feature>
<evidence type="ECO:0000256" key="5">
    <source>
        <dbReference type="SAM" id="MobiDB-lite"/>
    </source>
</evidence>
<feature type="compositionally biased region" description="Polar residues" evidence="5">
    <location>
        <begin position="59"/>
        <end position="71"/>
    </location>
</feature>
<keyword evidence="2" id="KW-0479">Metal-binding</keyword>
<feature type="domain" description="CCHC-type" evidence="6">
    <location>
        <begin position="1298"/>
        <end position="1312"/>
    </location>
</feature>
<dbReference type="InterPro" id="IPR012337">
    <property type="entry name" value="RNaseH-like_sf"/>
</dbReference>
<dbReference type="InterPro" id="IPR054722">
    <property type="entry name" value="PolX-like_BBD"/>
</dbReference>
<dbReference type="PANTHER" id="PTHR42648">
    <property type="entry name" value="TRANSPOSASE, PUTATIVE-RELATED"/>
    <property type="match status" value="1"/>
</dbReference>
<feature type="compositionally biased region" description="Low complexity" evidence="5">
    <location>
        <begin position="306"/>
        <end position="317"/>
    </location>
</feature>
<name>A0A6L2MKG2_TANCI</name>
<dbReference type="InterPro" id="IPR036397">
    <property type="entry name" value="RNaseH_sf"/>
</dbReference>
<keyword evidence="4" id="KW-0863">Zinc-finger</keyword>
<keyword evidence="3" id="KW-0378">Hydrolase</keyword>
<keyword evidence="1" id="KW-0645">Protease</keyword>
<evidence type="ECO:0000256" key="1">
    <source>
        <dbReference type="ARBA" id="ARBA00022670"/>
    </source>
</evidence>
<evidence type="ECO:0000259" key="6">
    <source>
        <dbReference type="PROSITE" id="PS50158"/>
    </source>
</evidence>
<feature type="region of interest" description="Disordered" evidence="5">
    <location>
        <begin position="306"/>
        <end position="326"/>
    </location>
</feature>
<comment type="caution">
    <text evidence="8">The sequence shown here is derived from an EMBL/GenBank/DDBJ whole genome shotgun (WGS) entry which is preliminary data.</text>
</comment>
<dbReference type="SUPFAM" id="SSF53098">
    <property type="entry name" value="Ribonuclease H-like"/>
    <property type="match status" value="1"/>
</dbReference>
<dbReference type="Gene3D" id="4.10.60.10">
    <property type="entry name" value="Zinc finger, CCHC-type"/>
    <property type="match status" value="1"/>
</dbReference>
<evidence type="ECO:0000256" key="2">
    <source>
        <dbReference type="ARBA" id="ARBA00022723"/>
    </source>
</evidence>
<evidence type="ECO:0000256" key="3">
    <source>
        <dbReference type="ARBA" id="ARBA00022801"/>
    </source>
</evidence>
<dbReference type="GO" id="GO:0006508">
    <property type="term" value="P:proteolysis"/>
    <property type="evidence" value="ECO:0007669"/>
    <property type="project" value="UniProtKB-KW"/>
</dbReference>
<dbReference type="InterPro" id="IPR036875">
    <property type="entry name" value="Znf_CCHC_sf"/>
</dbReference>
<dbReference type="Pfam" id="PF22936">
    <property type="entry name" value="Pol_BBD"/>
    <property type="match status" value="1"/>
</dbReference>
<dbReference type="Pfam" id="PF00098">
    <property type="entry name" value="zf-CCHC"/>
    <property type="match status" value="1"/>
</dbReference>
<protein>
    <submittedName>
        <fullName evidence="8">Ribonuclease H-like domain-containing protein</fullName>
    </submittedName>
</protein>
<dbReference type="PANTHER" id="PTHR42648:SF32">
    <property type="entry name" value="RIBONUCLEASE H-LIKE DOMAIN, GAG-PRE-INTEGRASE DOMAIN PROTEIN-RELATED"/>
    <property type="match status" value="1"/>
</dbReference>